<feature type="domain" description="AB hydrolase-1" evidence="1">
    <location>
        <begin position="29"/>
        <end position="277"/>
    </location>
</feature>
<gene>
    <name evidence="2" type="ORF">RB602_01415</name>
</gene>
<dbReference type="RefSeq" id="WP_317082272.1">
    <property type="nucleotide sequence ID" value="NZ_CP136594.1"/>
</dbReference>
<dbReference type="GO" id="GO:0016787">
    <property type="term" value="F:hydrolase activity"/>
    <property type="evidence" value="ECO:0007669"/>
    <property type="project" value="UniProtKB-KW"/>
</dbReference>
<dbReference type="EMBL" id="CP136594">
    <property type="protein sequence ID" value="WOE75402.1"/>
    <property type="molecule type" value="Genomic_DNA"/>
</dbReference>
<organism evidence="2 3">
    <name type="scientific">Alterisphingorhabdus coralli</name>
    <dbReference type="NCBI Taxonomy" id="3071408"/>
    <lineage>
        <taxon>Bacteria</taxon>
        <taxon>Pseudomonadati</taxon>
        <taxon>Pseudomonadota</taxon>
        <taxon>Alphaproteobacteria</taxon>
        <taxon>Sphingomonadales</taxon>
        <taxon>Sphingomonadaceae</taxon>
        <taxon>Alterisphingorhabdus (ex Yan et al. 2024)</taxon>
    </lineage>
</organism>
<dbReference type="Proteomes" id="UP001302429">
    <property type="component" value="Chromosome"/>
</dbReference>
<evidence type="ECO:0000313" key="3">
    <source>
        <dbReference type="Proteomes" id="UP001302429"/>
    </source>
</evidence>
<keyword evidence="3" id="KW-1185">Reference proteome</keyword>
<sequence length="290" mass="33601">MTLIGPASNSYYSQRHRLHYVDWGNPDAPPLILLHGGRDHCRNWDWTAQVFRDRFHIIAPDLRGHGDSQWASDGNYPMLAYIYDLKQLIDQLDLAPVTIVAHSLGGNIATRYTGLYPDTVKKLVAIEGLGPSPKVQQEMAEKGFNNRLRGWLETKQKYADVAPRRYKDFAAALERMQQENPHLSDEQVRHLTVHAVIRNEDGSYSWKFDPLMRNWWPHDLPNEATEEMWRAITCPTLMLYGADSWASNPEKDGRITYFGNNVEVREFQKAGHWLHHDQFDLFKETLEGFL</sequence>
<dbReference type="KEGG" id="acoa:RB602_01415"/>
<dbReference type="GO" id="GO:0016020">
    <property type="term" value="C:membrane"/>
    <property type="evidence" value="ECO:0007669"/>
    <property type="project" value="TreeGrafter"/>
</dbReference>
<reference evidence="2 3" key="1">
    <citation type="submission" date="2023-10" db="EMBL/GenBank/DDBJ databases">
        <title>Complete genome sequence of a Sphingomonadaceae bacterium.</title>
        <authorList>
            <person name="Yan C."/>
        </authorList>
    </citation>
    <scope>NUCLEOTIDE SEQUENCE [LARGE SCALE GENOMIC DNA]</scope>
    <source>
        <strain evidence="2 3">SCSIO 66989</strain>
    </source>
</reference>
<dbReference type="PANTHER" id="PTHR43798:SF33">
    <property type="entry name" value="HYDROLASE, PUTATIVE (AFU_ORTHOLOGUE AFUA_2G14860)-RELATED"/>
    <property type="match status" value="1"/>
</dbReference>
<dbReference type="PRINTS" id="PR00111">
    <property type="entry name" value="ABHYDROLASE"/>
</dbReference>
<dbReference type="InterPro" id="IPR000073">
    <property type="entry name" value="AB_hydrolase_1"/>
</dbReference>
<keyword evidence="2" id="KW-0378">Hydrolase</keyword>
<dbReference type="Pfam" id="PF00561">
    <property type="entry name" value="Abhydrolase_1"/>
    <property type="match status" value="1"/>
</dbReference>
<dbReference type="InterPro" id="IPR029058">
    <property type="entry name" value="AB_hydrolase_fold"/>
</dbReference>
<evidence type="ECO:0000313" key="2">
    <source>
        <dbReference type="EMBL" id="WOE75402.1"/>
    </source>
</evidence>
<dbReference type="InterPro" id="IPR050266">
    <property type="entry name" value="AB_hydrolase_sf"/>
</dbReference>
<dbReference type="PANTHER" id="PTHR43798">
    <property type="entry name" value="MONOACYLGLYCEROL LIPASE"/>
    <property type="match status" value="1"/>
</dbReference>
<dbReference type="SUPFAM" id="SSF53474">
    <property type="entry name" value="alpha/beta-Hydrolases"/>
    <property type="match status" value="1"/>
</dbReference>
<name>A0AA97F9A3_9SPHN</name>
<dbReference type="PRINTS" id="PR00412">
    <property type="entry name" value="EPOXHYDRLASE"/>
</dbReference>
<dbReference type="AlphaFoldDB" id="A0AA97F9A3"/>
<dbReference type="Gene3D" id="3.40.50.1820">
    <property type="entry name" value="alpha/beta hydrolase"/>
    <property type="match status" value="1"/>
</dbReference>
<protein>
    <submittedName>
        <fullName evidence="2">Alpha/beta hydrolase</fullName>
    </submittedName>
</protein>
<accession>A0AA97F9A3</accession>
<dbReference type="InterPro" id="IPR000639">
    <property type="entry name" value="Epox_hydrolase-like"/>
</dbReference>
<proteinExistence type="predicted"/>
<evidence type="ECO:0000259" key="1">
    <source>
        <dbReference type="Pfam" id="PF00561"/>
    </source>
</evidence>